<feature type="signal peptide" evidence="1">
    <location>
        <begin position="1"/>
        <end position="22"/>
    </location>
</feature>
<keyword evidence="3" id="KW-1185">Reference proteome</keyword>
<dbReference type="HOGENOM" id="CLU_2246992_0_0_3"/>
<evidence type="ECO:0000313" key="2">
    <source>
        <dbReference type="EMBL" id="EGJ35359.1"/>
    </source>
</evidence>
<keyword evidence="1" id="KW-0732">Signal</keyword>
<dbReference type="EMBL" id="GL890823">
    <property type="protein sequence ID" value="EGJ35359.1"/>
    <property type="molecule type" value="Genomic_DNA"/>
</dbReference>
<name>F4XJS9_9CYAN</name>
<organism evidence="2 3">
    <name type="scientific">Moorena producens 3L</name>
    <dbReference type="NCBI Taxonomy" id="489825"/>
    <lineage>
        <taxon>Bacteria</taxon>
        <taxon>Bacillati</taxon>
        <taxon>Cyanobacteriota</taxon>
        <taxon>Cyanophyceae</taxon>
        <taxon>Coleofasciculales</taxon>
        <taxon>Coleofasciculaceae</taxon>
        <taxon>Moorena</taxon>
    </lineage>
</organism>
<dbReference type="Proteomes" id="UP000003959">
    <property type="component" value="Unassembled WGS sequence"/>
</dbReference>
<proteinExistence type="predicted"/>
<evidence type="ECO:0008006" key="4">
    <source>
        <dbReference type="Google" id="ProtNLM"/>
    </source>
</evidence>
<evidence type="ECO:0000313" key="3">
    <source>
        <dbReference type="Proteomes" id="UP000003959"/>
    </source>
</evidence>
<feature type="chain" id="PRO_5003324364" description="Secreted protein" evidence="1">
    <location>
        <begin position="23"/>
        <end position="104"/>
    </location>
</feature>
<protein>
    <recommendedName>
        <fullName evidence="4">Secreted protein</fullName>
    </recommendedName>
</protein>
<evidence type="ECO:0000256" key="1">
    <source>
        <dbReference type="SAM" id="SignalP"/>
    </source>
</evidence>
<gene>
    <name evidence="2" type="ORF">LYNGBM3L_07160</name>
</gene>
<accession>F4XJS9</accession>
<reference evidence="3" key="1">
    <citation type="journal article" date="2011" name="Proc. Natl. Acad. Sci. U.S.A.">
        <title>Genomic insights into the physiology and ecology of the marine filamentous cyanobacterium Lyngbya majuscula.</title>
        <authorList>
            <person name="Jones A.C."/>
            <person name="Monroe E.A."/>
            <person name="Podell S."/>
            <person name="Hess W.R."/>
            <person name="Klages S."/>
            <person name="Esquenazi E."/>
            <person name="Niessen S."/>
            <person name="Hoover H."/>
            <person name="Rothmann M."/>
            <person name="Lasken R.S."/>
            <person name="Yates J.R.III."/>
            <person name="Reinhardt R."/>
            <person name="Kube M."/>
            <person name="Burkart M.D."/>
            <person name="Allen E.E."/>
            <person name="Dorrestein P.C."/>
            <person name="Gerwick W.H."/>
            <person name="Gerwick L."/>
        </authorList>
    </citation>
    <scope>NUCLEOTIDE SEQUENCE [LARGE SCALE GENOMIC DNA]</scope>
    <source>
        <strain evidence="3">3L</strain>
    </source>
</reference>
<dbReference type="AlphaFoldDB" id="F4XJS9"/>
<sequence length="104" mass="11399">MLKNFSTILLSSSLAFSMFGLAPVKTLADEINIQENPCGDDIDCFVIEQEGDSCFLNYYYNGSLHSSKKISCLTDEDTIGSGNNGNDTLDPCSVCNRPFIPIME</sequence>